<comment type="caution">
    <text evidence="1">The sequence shown here is derived from an EMBL/GenBank/DDBJ whole genome shotgun (WGS) entry which is preliminary data.</text>
</comment>
<dbReference type="Proteomes" id="UP001168167">
    <property type="component" value="Unassembled WGS sequence"/>
</dbReference>
<evidence type="ECO:0008006" key="3">
    <source>
        <dbReference type="Google" id="ProtNLM"/>
    </source>
</evidence>
<dbReference type="NCBIfam" id="TIGR04111">
    <property type="entry name" value="BcepMu_gp16"/>
    <property type="match status" value="1"/>
</dbReference>
<evidence type="ECO:0000313" key="1">
    <source>
        <dbReference type="EMBL" id="MDM5147818.1"/>
    </source>
</evidence>
<reference evidence="1" key="2">
    <citation type="journal article" date="2023" name="Microbiome">
        <title>Synthase-selected sorting approach identifies a beta-lactone synthase in a nudibranch symbiotic bacterium.</title>
        <authorList>
            <person name="Dzunkova M."/>
            <person name="La Clair J.J."/>
            <person name="Tyml T."/>
            <person name="Doud D."/>
            <person name="Schulz F."/>
            <person name="Piquer-Esteban S."/>
            <person name="Porcel Sanchis D."/>
            <person name="Osborn A."/>
            <person name="Robinson D."/>
            <person name="Louie K.B."/>
            <person name="Bowen B.P."/>
            <person name="Bowers R.M."/>
            <person name="Lee J."/>
            <person name="Arnau V."/>
            <person name="Diaz-Villanueva W."/>
            <person name="Stepanauskas R."/>
            <person name="Gosliner T."/>
            <person name="Date S.V."/>
            <person name="Northen T.R."/>
            <person name="Cheng J.F."/>
            <person name="Burkart M.D."/>
            <person name="Woyke T."/>
        </authorList>
    </citation>
    <scope>NUCLEOTIDE SEQUENCE</scope>
    <source>
        <strain evidence="1">Df01</strain>
    </source>
</reference>
<proteinExistence type="predicted"/>
<evidence type="ECO:0000313" key="2">
    <source>
        <dbReference type="Proteomes" id="UP001168167"/>
    </source>
</evidence>
<reference evidence="1" key="1">
    <citation type="submission" date="2022-08" db="EMBL/GenBank/DDBJ databases">
        <authorList>
            <person name="Dzunkova M."/>
            <person name="La Clair J."/>
            <person name="Tyml T."/>
            <person name="Doud D."/>
            <person name="Schulz F."/>
            <person name="Piquer S."/>
            <person name="Porcel Sanchis D."/>
            <person name="Osborn A."/>
            <person name="Robinson D."/>
            <person name="Louie K.B."/>
            <person name="Bowen B.P."/>
            <person name="Bowers R."/>
            <person name="Lee J."/>
            <person name="Arnau Llombart V."/>
            <person name="Diaz Villanueva W."/>
            <person name="Gosliner T."/>
            <person name="Northen T."/>
            <person name="Cheng J.-F."/>
            <person name="Burkart M.D."/>
            <person name="Woyke T."/>
        </authorList>
    </citation>
    <scope>NUCLEOTIDE SEQUENCE</scope>
    <source>
        <strain evidence="1">Df01</strain>
    </source>
</reference>
<accession>A0ABT7QM77</accession>
<dbReference type="InterPro" id="IPR026365">
    <property type="entry name" value="BcepMu_gp16"/>
</dbReference>
<protein>
    <recommendedName>
        <fullName evidence="3">HTH cro/C1-type domain-containing protein</fullName>
    </recommendedName>
</protein>
<keyword evidence="2" id="KW-1185">Reference proteome</keyword>
<sequence>MTQQRLTDKITETNNILQLHIIAHIKIMAEAAGICWADWARTRKLSPATVRQVLTGRSSGRRGHAREVVGELKNLSRELRLDSGAITRESQLAAHRRAAMARRGSV</sequence>
<dbReference type="EMBL" id="JANQAO010000003">
    <property type="protein sequence ID" value="MDM5147818.1"/>
    <property type="molecule type" value="Genomic_DNA"/>
</dbReference>
<organism evidence="1 2">
    <name type="scientific">Candidatus Doriopsillibacter californiensis</name>
    <dbReference type="NCBI Taxonomy" id="2970740"/>
    <lineage>
        <taxon>Bacteria</taxon>
        <taxon>Pseudomonadati</taxon>
        <taxon>Pseudomonadota</taxon>
        <taxon>Gammaproteobacteria</taxon>
        <taxon>Candidatus Tethybacterales</taxon>
        <taxon>Candidatus Persebacteraceae</taxon>
        <taxon>Candidatus Doriopsillibacter</taxon>
    </lineage>
</organism>
<name>A0ABT7QM77_9GAMM</name>
<gene>
    <name evidence="1" type="ORF">NQX30_05485</name>
</gene>